<feature type="transmembrane region" description="Helical" evidence="1">
    <location>
        <begin position="110"/>
        <end position="136"/>
    </location>
</feature>
<dbReference type="Proteomes" id="UP001492541">
    <property type="component" value="Chromosome"/>
</dbReference>
<feature type="transmembrane region" description="Helical" evidence="1">
    <location>
        <begin position="81"/>
        <end position="98"/>
    </location>
</feature>
<dbReference type="EMBL" id="CP087714">
    <property type="protein sequence ID" value="XAT64168.1"/>
    <property type="molecule type" value="Genomic_DNA"/>
</dbReference>
<gene>
    <name evidence="2" type="ORF">LPQ35_02025</name>
</gene>
<keyword evidence="1" id="KW-1133">Transmembrane helix</keyword>
<keyword evidence="3" id="KW-1185">Reference proteome</keyword>
<evidence type="ECO:0000313" key="2">
    <source>
        <dbReference type="EMBL" id="XAT64168.1"/>
    </source>
</evidence>
<name>A0ABZ3H5T6_GEOAI</name>
<sequence>MGLNNRRVPIILLIFSSMITGAGYWMAIHPIKISISTVTLGLHIFAIGVLLFALSIVVIVNEMFIKKVIERRVPKNDRNQYMASYIAGVYGGLTVYAINFVLSSKSFSGALWAGIGFFFLFVVMGLFGLTALAFTLEK</sequence>
<keyword evidence="1" id="KW-0472">Membrane</keyword>
<keyword evidence="1" id="KW-0812">Transmembrane</keyword>
<evidence type="ECO:0000313" key="3">
    <source>
        <dbReference type="Proteomes" id="UP001492541"/>
    </source>
</evidence>
<evidence type="ECO:0000256" key="1">
    <source>
        <dbReference type="SAM" id="Phobius"/>
    </source>
</evidence>
<feature type="transmembrane region" description="Helical" evidence="1">
    <location>
        <begin position="7"/>
        <end position="28"/>
    </location>
</feature>
<dbReference type="GeneID" id="90448423"/>
<protein>
    <submittedName>
        <fullName evidence="2">Uncharacterized protein</fullName>
    </submittedName>
</protein>
<organism evidence="2 3">
    <name type="scientific">Geoglobus acetivorans</name>
    <dbReference type="NCBI Taxonomy" id="565033"/>
    <lineage>
        <taxon>Archaea</taxon>
        <taxon>Methanobacteriati</taxon>
        <taxon>Methanobacteriota</taxon>
        <taxon>Archaeoglobi</taxon>
        <taxon>Archaeoglobales</taxon>
        <taxon>Archaeoglobaceae</taxon>
        <taxon>Geoglobus</taxon>
    </lineage>
</organism>
<reference evidence="2 3" key="1">
    <citation type="submission" date="2021-11" db="EMBL/GenBank/DDBJ databases">
        <title>Whole genome of Geoglobus acetivorans.</title>
        <authorList>
            <person name="Liu D."/>
        </authorList>
    </citation>
    <scope>NUCLEOTIDE SEQUENCE [LARGE SCALE GENOMIC DNA]</scope>
    <source>
        <strain evidence="2 3">SBH6</strain>
    </source>
</reference>
<accession>A0ABZ3H5T6</accession>
<feature type="transmembrane region" description="Helical" evidence="1">
    <location>
        <begin position="40"/>
        <end position="60"/>
    </location>
</feature>
<proteinExistence type="predicted"/>
<dbReference type="RefSeq" id="WP_193806338.1">
    <property type="nucleotide sequence ID" value="NZ_CP087714.1"/>
</dbReference>